<sequence>MLKVEGLEVRYGRLTALRGVSLHVERGETVCLIGPNGAGKSTLFACIAGGVSATHGSVTLDGKRIAGRRPEQIARSGLSLVPEGRNIFKTLTVEENLRLGAFMAKDRESIQARLDEVMAHFPRLAERFRSSAGSLSGGEQQMLAIGRALMTGPRIMLVDEPSLGLAPKIVDQVYEILMSLRDEKALTLLINEQSSKRALRHANRIYVLRSGEMRLEGRAEDLQDGEAVMRAYFGFDERREVGEAAQ</sequence>
<feature type="domain" description="ABC transporter" evidence="6">
    <location>
        <begin position="2"/>
        <end position="235"/>
    </location>
</feature>
<keyword evidence="2" id="KW-0813">Transport</keyword>
<dbReference type="InterPro" id="IPR003439">
    <property type="entry name" value="ABC_transporter-like_ATP-bd"/>
</dbReference>
<evidence type="ECO:0000256" key="1">
    <source>
        <dbReference type="ARBA" id="ARBA00005417"/>
    </source>
</evidence>
<keyword evidence="8" id="KW-1185">Reference proteome</keyword>
<comment type="similarity">
    <text evidence="1">Belongs to the ABC transporter superfamily.</text>
</comment>
<proteinExistence type="inferred from homology"/>
<dbReference type="PANTHER" id="PTHR43820">
    <property type="entry name" value="HIGH-AFFINITY BRANCHED-CHAIN AMINO ACID TRANSPORT ATP-BINDING PROTEIN LIVF"/>
    <property type="match status" value="1"/>
</dbReference>
<dbReference type="SUPFAM" id="SSF52540">
    <property type="entry name" value="P-loop containing nucleoside triphosphate hydrolases"/>
    <property type="match status" value="1"/>
</dbReference>
<dbReference type="RefSeq" id="WP_113889151.1">
    <property type="nucleotide sequence ID" value="NZ_QNRK01000010.1"/>
</dbReference>
<dbReference type="PROSITE" id="PS00211">
    <property type="entry name" value="ABC_TRANSPORTER_1"/>
    <property type="match status" value="1"/>
</dbReference>
<dbReference type="Pfam" id="PF00005">
    <property type="entry name" value="ABC_tran"/>
    <property type="match status" value="1"/>
</dbReference>
<dbReference type="EMBL" id="QNRK01000010">
    <property type="protein sequence ID" value="RBP14003.1"/>
    <property type="molecule type" value="Genomic_DNA"/>
</dbReference>
<organism evidence="7 8">
    <name type="scientific">Roseiarcus fermentans</name>
    <dbReference type="NCBI Taxonomy" id="1473586"/>
    <lineage>
        <taxon>Bacteria</taxon>
        <taxon>Pseudomonadati</taxon>
        <taxon>Pseudomonadota</taxon>
        <taxon>Alphaproteobacteria</taxon>
        <taxon>Hyphomicrobiales</taxon>
        <taxon>Roseiarcaceae</taxon>
        <taxon>Roseiarcus</taxon>
    </lineage>
</organism>
<keyword evidence="5" id="KW-0029">Amino-acid transport</keyword>
<evidence type="ECO:0000256" key="3">
    <source>
        <dbReference type="ARBA" id="ARBA00022741"/>
    </source>
</evidence>
<comment type="caution">
    <text evidence="7">The sequence shown here is derived from an EMBL/GenBank/DDBJ whole genome shotgun (WGS) entry which is preliminary data.</text>
</comment>
<dbReference type="CDD" id="cd03224">
    <property type="entry name" value="ABC_TM1139_LivF_branched"/>
    <property type="match status" value="1"/>
</dbReference>
<dbReference type="Gene3D" id="3.40.50.300">
    <property type="entry name" value="P-loop containing nucleotide triphosphate hydrolases"/>
    <property type="match status" value="1"/>
</dbReference>
<dbReference type="InterPro" id="IPR003593">
    <property type="entry name" value="AAA+_ATPase"/>
</dbReference>
<dbReference type="PROSITE" id="PS50893">
    <property type="entry name" value="ABC_TRANSPORTER_2"/>
    <property type="match status" value="1"/>
</dbReference>
<reference evidence="7 8" key="1">
    <citation type="submission" date="2018-06" db="EMBL/GenBank/DDBJ databases">
        <title>Genomic Encyclopedia of Type Strains, Phase IV (KMG-IV): sequencing the most valuable type-strain genomes for metagenomic binning, comparative biology and taxonomic classification.</title>
        <authorList>
            <person name="Goeker M."/>
        </authorList>
    </citation>
    <scope>NUCLEOTIDE SEQUENCE [LARGE SCALE GENOMIC DNA]</scope>
    <source>
        <strain evidence="7 8">DSM 24875</strain>
    </source>
</reference>
<dbReference type="GO" id="GO:0015807">
    <property type="term" value="P:L-amino acid transport"/>
    <property type="evidence" value="ECO:0007669"/>
    <property type="project" value="TreeGrafter"/>
</dbReference>
<dbReference type="GO" id="GO:0005524">
    <property type="term" value="F:ATP binding"/>
    <property type="evidence" value="ECO:0007669"/>
    <property type="project" value="UniProtKB-KW"/>
</dbReference>
<dbReference type="GO" id="GO:0015658">
    <property type="term" value="F:branched-chain amino acid transmembrane transporter activity"/>
    <property type="evidence" value="ECO:0007669"/>
    <property type="project" value="TreeGrafter"/>
</dbReference>
<keyword evidence="3" id="KW-0547">Nucleotide-binding</keyword>
<gene>
    <name evidence="7" type="ORF">DFR50_11026</name>
</gene>
<dbReference type="AlphaFoldDB" id="A0A366FH51"/>
<evidence type="ECO:0000259" key="6">
    <source>
        <dbReference type="PROSITE" id="PS50893"/>
    </source>
</evidence>
<dbReference type="InterPro" id="IPR027417">
    <property type="entry name" value="P-loop_NTPase"/>
</dbReference>
<dbReference type="PANTHER" id="PTHR43820:SF4">
    <property type="entry name" value="HIGH-AFFINITY BRANCHED-CHAIN AMINO ACID TRANSPORT ATP-BINDING PROTEIN LIVF"/>
    <property type="match status" value="1"/>
</dbReference>
<dbReference type="OrthoDB" id="9781464at2"/>
<evidence type="ECO:0000313" key="7">
    <source>
        <dbReference type="EMBL" id="RBP14003.1"/>
    </source>
</evidence>
<evidence type="ECO:0000256" key="5">
    <source>
        <dbReference type="ARBA" id="ARBA00022970"/>
    </source>
</evidence>
<keyword evidence="4 7" id="KW-0067">ATP-binding</keyword>
<evidence type="ECO:0000256" key="4">
    <source>
        <dbReference type="ARBA" id="ARBA00022840"/>
    </source>
</evidence>
<dbReference type="InterPro" id="IPR017871">
    <property type="entry name" value="ABC_transporter-like_CS"/>
</dbReference>
<dbReference type="GO" id="GO:0016887">
    <property type="term" value="F:ATP hydrolysis activity"/>
    <property type="evidence" value="ECO:0007669"/>
    <property type="project" value="InterPro"/>
</dbReference>
<dbReference type="SMART" id="SM00382">
    <property type="entry name" value="AAA"/>
    <property type="match status" value="1"/>
</dbReference>
<dbReference type="Proteomes" id="UP000253529">
    <property type="component" value="Unassembled WGS sequence"/>
</dbReference>
<protein>
    <submittedName>
        <fullName evidence="7">Amino acid/amide ABC transporter ATP-binding protein 2 (HAAT family)</fullName>
    </submittedName>
</protein>
<evidence type="ECO:0000256" key="2">
    <source>
        <dbReference type="ARBA" id="ARBA00022448"/>
    </source>
</evidence>
<name>A0A366FH51_9HYPH</name>
<accession>A0A366FH51</accession>
<evidence type="ECO:0000313" key="8">
    <source>
        <dbReference type="Proteomes" id="UP000253529"/>
    </source>
</evidence>
<dbReference type="InterPro" id="IPR052156">
    <property type="entry name" value="BCAA_Transport_ATP-bd_LivF"/>
</dbReference>